<evidence type="ECO:0000313" key="3">
    <source>
        <dbReference type="Proteomes" id="UP000219565"/>
    </source>
</evidence>
<organism evidence="2 3">
    <name type="scientific">Nocardia amikacinitolerans</name>
    <dbReference type="NCBI Taxonomy" id="756689"/>
    <lineage>
        <taxon>Bacteria</taxon>
        <taxon>Bacillati</taxon>
        <taxon>Actinomycetota</taxon>
        <taxon>Actinomycetes</taxon>
        <taxon>Mycobacteriales</taxon>
        <taxon>Nocardiaceae</taxon>
        <taxon>Nocardia</taxon>
    </lineage>
</organism>
<evidence type="ECO:0000313" key="2">
    <source>
        <dbReference type="EMBL" id="SNY78026.1"/>
    </source>
</evidence>
<proteinExistence type="predicted"/>
<feature type="region of interest" description="Disordered" evidence="1">
    <location>
        <begin position="152"/>
        <end position="173"/>
    </location>
</feature>
<dbReference type="Proteomes" id="UP000219565">
    <property type="component" value="Unassembled WGS sequence"/>
</dbReference>
<keyword evidence="3" id="KW-1185">Reference proteome</keyword>
<gene>
    <name evidence="2" type="ORF">SAMN04244553_1166</name>
</gene>
<evidence type="ECO:0000256" key="1">
    <source>
        <dbReference type="SAM" id="MobiDB-lite"/>
    </source>
</evidence>
<reference evidence="2 3" key="1">
    <citation type="submission" date="2017-09" db="EMBL/GenBank/DDBJ databases">
        <authorList>
            <person name="Ehlers B."/>
            <person name="Leendertz F.H."/>
        </authorList>
    </citation>
    <scope>NUCLEOTIDE SEQUENCE [LARGE SCALE GENOMIC DNA]</scope>
    <source>
        <strain evidence="2 3">DSM 45537</strain>
    </source>
</reference>
<dbReference type="RefSeq" id="WP_143861337.1">
    <property type="nucleotide sequence ID" value="NZ_OBEG01000001.1"/>
</dbReference>
<name>A0A285L344_9NOCA</name>
<dbReference type="EMBL" id="OBEG01000001">
    <property type="protein sequence ID" value="SNY78026.1"/>
    <property type="molecule type" value="Genomic_DNA"/>
</dbReference>
<dbReference type="STRING" id="1379680.GCA_001612615_02388"/>
<dbReference type="AlphaFoldDB" id="A0A285L344"/>
<sequence length="173" mass="19302">MNTDSSNGQDYLIQQLTDALKAQTKALLTIGGAQPPMTRDQARVELRFRALLNALGGFERRPQLADVALMPPPTLIVASNNTFYLLVREASVPENAHSVMVTYREDKEIKEKRHPLANRSNGQFIVPNVGDVINVQVDDIDQKPLRFGIPFRKSQSGVTTEPARYESDNTPQE</sequence>
<protein>
    <submittedName>
        <fullName evidence="2">Uncharacterized protein</fullName>
    </submittedName>
</protein>
<accession>A0A285L344</accession>